<comment type="caution">
    <text evidence="8">The sequence shown here is derived from an EMBL/GenBank/DDBJ whole genome shotgun (WGS) entry which is preliminary data.</text>
</comment>
<evidence type="ECO:0000256" key="2">
    <source>
        <dbReference type="ARBA" id="ARBA00005182"/>
    </source>
</evidence>
<evidence type="ECO:0000256" key="1">
    <source>
        <dbReference type="ARBA" id="ARBA00004418"/>
    </source>
</evidence>
<evidence type="ECO:0000259" key="7">
    <source>
        <dbReference type="Pfam" id="PF16822"/>
    </source>
</evidence>
<organism evidence="8 9">
    <name type="scientific">Shewanella jiangmenensis</name>
    <dbReference type="NCBI Taxonomy" id="2837387"/>
    <lineage>
        <taxon>Bacteria</taxon>
        <taxon>Pseudomonadati</taxon>
        <taxon>Pseudomonadota</taxon>
        <taxon>Gammaproteobacteria</taxon>
        <taxon>Alteromonadales</taxon>
        <taxon>Shewanellaceae</taxon>
        <taxon>Shewanella</taxon>
    </lineage>
</organism>
<dbReference type="EMBL" id="JAHEPS010000004">
    <property type="protein sequence ID" value="MBT1445098.1"/>
    <property type="molecule type" value="Genomic_DNA"/>
</dbReference>
<evidence type="ECO:0000313" key="8">
    <source>
        <dbReference type="EMBL" id="MBT1445098.1"/>
    </source>
</evidence>
<evidence type="ECO:0000256" key="3">
    <source>
        <dbReference type="ARBA" id="ARBA00022679"/>
    </source>
</evidence>
<comment type="subcellular location">
    <subcellularLocation>
        <location evidence="1">Periplasm</location>
    </subcellularLocation>
</comment>
<keyword evidence="9" id="KW-1185">Reference proteome</keyword>
<proteinExistence type="predicted"/>
<protein>
    <recommendedName>
        <fullName evidence="7">AlgX/AlgJ SGNH hydrolase-like domain-containing protein</fullName>
    </recommendedName>
</protein>
<name>A0ABS5V3S5_9GAMM</name>
<sequence>MYPVMTKASRCNGVLFILMLSAMFLYSVPSLLRFTDTQQLAWDKFSEGELLREFEQFYDKQLFYRDAAIRHWANLQFHLFGEGARGVVFGRDGWLFTGQEFLIPNNLDANIERQLARIVAAKTALAARGKTLVILPVPMKVDIYRGHAQRAPSAVQLGLYDDFVARLRELQLTVVPVRQAFLDSAATELLYVPNDSHWTPAGARLAAAELGKALQSQRGSDNFVTQEQSREQFQGDLVNFLKFDPSLAPEYFRPWLRPVFETVRQSDADADLFADVSHRVALLGTSYTAMEAWNFAGFLQQQLAQELLTQAYEGAGPFKAMDEFLAGELNNNPELELVVWEFPVRTLLADREGQAGTF</sequence>
<dbReference type="Proteomes" id="UP001195903">
    <property type="component" value="Unassembled WGS sequence"/>
</dbReference>
<dbReference type="InterPro" id="IPR031811">
    <property type="entry name" value="ALGX/ALGJ_SGNH-like"/>
</dbReference>
<evidence type="ECO:0000256" key="4">
    <source>
        <dbReference type="ARBA" id="ARBA00022729"/>
    </source>
</evidence>
<dbReference type="RefSeq" id="WP_214507307.1">
    <property type="nucleotide sequence ID" value="NZ_JAHEPS010000004.1"/>
</dbReference>
<dbReference type="Pfam" id="PF16822">
    <property type="entry name" value="ALGX"/>
    <property type="match status" value="1"/>
</dbReference>
<gene>
    <name evidence="8" type="ORF">KJI95_11260</name>
</gene>
<evidence type="ECO:0000313" key="9">
    <source>
        <dbReference type="Proteomes" id="UP001195903"/>
    </source>
</evidence>
<feature type="domain" description="AlgX/AlgJ SGNH hydrolase-like" evidence="7">
    <location>
        <begin position="87"/>
        <end position="343"/>
    </location>
</feature>
<evidence type="ECO:0000256" key="5">
    <source>
        <dbReference type="ARBA" id="ARBA00022764"/>
    </source>
</evidence>
<keyword evidence="3" id="KW-0808">Transferase</keyword>
<evidence type="ECO:0000256" key="6">
    <source>
        <dbReference type="ARBA" id="ARBA00022841"/>
    </source>
</evidence>
<keyword evidence="4" id="KW-0732">Signal</keyword>
<keyword evidence="5" id="KW-0574">Periplasm</keyword>
<comment type="pathway">
    <text evidence="2">Glycan biosynthesis; alginate biosynthesis.</text>
</comment>
<keyword evidence="6" id="KW-0016">Alginate biosynthesis</keyword>
<accession>A0ABS5V3S5</accession>
<reference evidence="8 9" key="1">
    <citation type="submission" date="2021-05" db="EMBL/GenBank/DDBJ databases">
        <title>Shewanella sp. JM162201.</title>
        <authorList>
            <person name="Xu S."/>
            <person name="Li A."/>
        </authorList>
    </citation>
    <scope>NUCLEOTIDE SEQUENCE [LARGE SCALE GENOMIC DNA]</scope>
    <source>
        <strain evidence="8 9">JM162201</strain>
    </source>
</reference>